<gene>
    <name evidence="2" type="ORF">SPACI_049150</name>
</gene>
<feature type="coiled-coil region" evidence="1">
    <location>
        <begin position="515"/>
        <end position="573"/>
    </location>
</feature>
<organism evidence="2 3">
    <name type="scientific">Sporomusa acidovorans (strain ATCC 49682 / DSM 3132 / Mol)</name>
    <dbReference type="NCBI Taxonomy" id="1123286"/>
    <lineage>
        <taxon>Bacteria</taxon>
        <taxon>Bacillati</taxon>
        <taxon>Bacillota</taxon>
        <taxon>Negativicutes</taxon>
        <taxon>Selenomonadales</taxon>
        <taxon>Sporomusaceae</taxon>
        <taxon>Sporomusa</taxon>
    </lineage>
</organism>
<dbReference type="Proteomes" id="UP000216052">
    <property type="component" value="Chromosome"/>
</dbReference>
<reference evidence="2" key="1">
    <citation type="submission" date="2024-05" db="EMBL/GenBank/DDBJ databases">
        <title>Isolation and characterization of Sporomusa carbonis sp. nov., a carboxydotrophic hydrogenogen in the genus of Sporomusa isolated from a charcoal burning pile.</title>
        <authorList>
            <person name="Boeer T."/>
            <person name="Rosenbaum F."/>
            <person name="Eysell L."/>
            <person name="Mueller V."/>
            <person name="Daniel R."/>
            <person name="Poehlein A."/>
        </authorList>
    </citation>
    <scope>NUCLEOTIDE SEQUENCE [LARGE SCALE GENOMIC DNA]</scope>
    <source>
        <strain evidence="2">DSM 3132</strain>
    </source>
</reference>
<keyword evidence="1" id="KW-0175">Coiled coil</keyword>
<protein>
    <recommendedName>
        <fullName evidence="4">Chromosome partition protein Smc</fullName>
    </recommendedName>
</protein>
<evidence type="ECO:0000313" key="2">
    <source>
        <dbReference type="EMBL" id="XFO74804.1"/>
    </source>
</evidence>
<evidence type="ECO:0000313" key="3">
    <source>
        <dbReference type="Proteomes" id="UP000216052"/>
    </source>
</evidence>
<proteinExistence type="predicted"/>
<sequence length="1010" mass="115742">MVLLNLIDISYIYAEANANRKGIEGINRVLNAKKQVSAMWPQIIFLCQQDLLELQKKQDEMKPKRLELSRVMALQAEIAEEYAAIADDIARYQEQWRYLTKAAEDTGRDCIALSEQWEILEAEYQNGLQKQQMVTPQMAELKQEINRLLTDKQDTETVISQNLAQKQKITAQLTQVAEFAAVTQQTEKLQEIVVIQEKELQTLELKKRNLLKLLSLLTDNKPDSYVLLTGDRSEQEAVVARYHHYLQQFAAVVQKVASQDQARINQCLNQDINLLLDRINTINYRQIDLKTTEADMISELHQLTEVLIGTAEDYGWTTGLCKSASQSVVISYQNIRCLRNEVNDLLWTAPPEMLARIGLGTQWKKTLFALISKAKAMEQQISVPGTLQQQTTTEFENILLDCCHLTQRLYDACYRQLLECGHLLEQSYNQIQEKLAVSTKQLLGCSKQVQSLTAQINAKADTNESGLQEKLDKMESSLHLAAKKLHDQEAMIEERQRILRENGIMPAQFSLDDLARQLDKAKQQWQAQISKLTETHPRLLDLRETIALAYRTLEKLSADTGNLSRKYDSLTAQLAEAAAEFNEIKISLTTEWINRIRTIQEQPELTGSSDAVPAGAVSDTADDVARNIITGQDGLILLETREWLLPVAVWNMEFSLKGLRRCTLLEEFIIKCLACGLDKLKDQQAIASLLHVAERVVEQCLSELERFAVVSKDENNDNGLYELTAEGRNVYHTNMLPIAPVHKVEIGFNAQYELIRSGPKTAGKCCNERCLPLFRHYNEQEEQGLRVDFYIDKEQADFIARNLLHEWYTPRPENYEAELSEPPNQEERCPRFGEIWLYDVIEHQVLCRVWDFEQQAFCEKLAAALSLLEGEHRLKQVQREEISVDQPYQLLRQLEKQLQDDCLADESECLAWFAALLRLSEYTGIREILAGEALDKVMADHSGAMLCKLLSVYVTTDVYELGFPRLLAWLMQGKNHDELILWLEELYRRDPQAYRKVTAVYRTLPGKANI</sequence>
<dbReference type="EMBL" id="CP155571">
    <property type="protein sequence ID" value="XFO74804.1"/>
    <property type="molecule type" value="Genomic_DNA"/>
</dbReference>
<evidence type="ECO:0008006" key="4">
    <source>
        <dbReference type="Google" id="ProtNLM"/>
    </source>
</evidence>
<keyword evidence="3" id="KW-1185">Reference proteome</keyword>
<evidence type="ECO:0000256" key="1">
    <source>
        <dbReference type="SAM" id="Coils"/>
    </source>
</evidence>
<name>A0ABZ3J9X8_SPOA4</name>
<accession>A0ABZ3J9X8</accession>
<feature type="coiled-coil region" evidence="1">
    <location>
        <begin position="186"/>
        <end position="220"/>
    </location>
</feature>